<proteinExistence type="predicted"/>
<organism evidence="2 3">
    <name type="scientific">Actinomadura fibrosa</name>
    <dbReference type="NCBI Taxonomy" id="111802"/>
    <lineage>
        <taxon>Bacteria</taxon>
        <taxon>Bacillati</taxon>
        <taxon>Actinomycetota</taxon>
        <taxon>Actinomycetes</taxon>
        <taxon>Streptosporangiales</taxon>
        <taxon>Thermomonosporaceae</taxon>
        <taxon>Actinomadura</taxon>
    </lineage>
</organism>
<name>A0ABW2XQY1_9ACTN</name>
<dbReference type="GO" id="GO:0016787">
    <property type="term" value="F:hydrolase activity"/>
    <property type="evidence" value="ECO:0007669"/>
    <property type="project" value="UniProtKB-KW"/>
</dbReference>
<evidence type="ECO:0000313" key="3">
    <source>
        <dbReference type="Proteomes" id="UP001597063"/>
    </source>
</evidence>
<protein>
    <submittedName>
        <fullName evidence="2">Serine hydrolase domain-containing protein</fullName>
        <ecNumber evidence="2">3.-.-.-</ecNumber>
    </submittedName>
</protein>
<dbReference type="InterPro" id="IPR012338">
    <property type="entry name" value="Beta-lactam/transpept-like"/>
</dbReference>
<keyword evidence="2" id="KW-0378">Hydrolase</keyword>
<evidence type="ECO:0000313" key="2">
    <source>
        <dbReference type="EMBL" id="MFD0688771.1"/>
    </source>
</evidence>
<dbReference type="Pfam" id="PF00144">
    <property type="entry name" value="Beta-lactamase"/>
    <property type="match status" value="1"/>
</dbReference>
<keyword evidence="3" id="KW-1185">Reference proteome</keyword>
<dbReference type="EC" id="3.-.-.-" evidence="2"/>
<dbReference type="Proteomes" id="UP001597063">
    <property type="component" value="Unassembled WGS sequence"/>
</dbReference>
<reference evidence="3" key="1">
    <citation type="journal article" date="2019" name="Int. J. Syst. Evol. Microbiol.">
        <title>The Global Catalogue of Microorganisms (GCM) 10K type strain sequencing project: providing services to taxonomists for standard genome sequencing and annotation.</title>
        <authorList>
            <consortium name="The Broad Institute Genomics Platform"/>
            <consortium name="The Broad Institute Genome Sequencing Center for Infectious Disease"/>
            <person name="Wu L."/>
            <person name="Ma J."/>
        </authorList>
    </citation>
    <scope>NUCLEOTIDE SEQUENCE [LARGE SCALE GENOMIC DNA]</scope>
    <source>
        <strain evidence="3">JCM 9371</strain>
    </source>
</reference>
<sequence length="363" mass="39485">MIDWTECPPERAGVDGAGLARALELVAARRAAAQICVLRDGRVVLDRSVACRSDSLFWIFSASKPFVALLVHQLAERGALDLDDAVAAYWPRFGRHGKDRITVRQVLQHRAGVPLAGSMLGDALAMMSWERAVRHVERARPRWPPGQVPAYHVITYGVILGELVRRVAGVPVPDALTAGLLRPLGLHDTYLGLPHHLWHRHVPVRATAPVDQIIRIGLNRPAARRAVVPAAGISTTARDLARFYQALLQGGELDGVRVLDPATIAHATLPSSEGETDRLLDLPIRWSQGFQLGGPRPGARRSPPMGRLSSPRTFGHNGSNCCIAWADPSRRLVFAYLTALLPPRHEGAEHIGSVSDAINAACR</sequence>
<gene>
    <name evidence="2" type="ORF">ACFQZM_30055</name>
</gene>
<dbReference type="PANTHER" id="PTHR43319">
    <property type="entry name" value="BETA-LACTAMASE-RELATED"/>
    <property type="match status" value="1"/>
</dbReference>
<dbReference type="Gene3D" id="3.40.710.10">
    <property type="entry name" value="DD-peptidase/beta-lactamase superfamily"/>
    <property type="match status" value="1"/>
</dbReference>
<accession>A0ABW2XQY1</accession>
<dbReference type="PANTHER" id="PTHR43319:SF3">
    <property type="entry name" value="BETA-LACTAMASE-RELATED DOMAIN-CONTAINING PROTEIN"/>
    <property type="match status" value="1"/>
</dbReference>
<feature type="domain" description="Beta-lactamase-related" evidence="1">
    <location>
        <begin position="28"/>
        <end position="349"/>
    </location>
</feature>
<dbReference type="RefSeq" id="WP_131759524.1">
    <property type="nucleotide sequence ID" value="NZ_CAACUY010000081.1"/>
</dbReference>
<comment type="caution">
    <text evidence="2">The sequence shown here is derived from an EMBL/GenBank/DDBJ whole genome shotgun (WGS) entry which is preliminary data.</text>
</comment>
<dbReference type="InterPro" id="IPR052907">
    <property type="entry name" value="Beta-lactamase/esterase"/>
</dbReference>
<dbReference type="InterPro" id="IPR001466">
    <property type="entry name" value="Beta-lactam-related"/>
</dbReference>
<dbReference type="EMBL" id="JBHTGP010000015">
    <property type="protein sequence ID" value="MFD0688771.1"/>
    <property type="molecule type" value="Genomic_DNA"/>
</dbReference>
<evidence type="ECO:0000259" key="1">
    <source>
        <dbReference type="Pfam" id="PF00144"/>
    </source>
</evidence>
<dbReference type="SUPFAM" id="SSF56601">
    <property type="entry name" value="beta-lactamase/transpeptidase-like"/>
    <property type="match status" value="1"/>
</dbReference>